<sequence length="593" mass="67588">MCAFFVFIDIFILIINNMAKINFFTLGGQDEQGKNCSVLEVNDDIYLFNAGSLVPINSLLGVEQLIPDYSYIVNHKKKVKGLFIGYPSQSNLGSLLYLLKSLKPQTLTVYTSLIGKTIIESIMDKQRDFEPYKKHVNIVVLNPLKEFKINDSVSVIPFRVFSSIPYSYGFCLSTQDGMIVYIDDFILVNDKNKTFSSDLMDLRMLINNKKVLLLIVGAGQVGKHISNTSPNHRSKQAIEKFINDCKGRSIIACYDDNVYAMFTAATIARKQQRPFIVYSQASINLFNTIIKKNMFNSRDLQTMPISEMNNVKDAIIVVANTPHNLYNQLAKIATGEDKRLKLDSEDRFILLTPKIAGFESYEAKILDEIARCDVIYKRLNSEVLPIKASNEDHKFLVNLLRPQYAVPIQGLYKEFVKYLEVVNQTGNFKEHQKPILLYNGEILSFVNGKLTNKHEELHLNSKCIDTAGVQDVKSMILSERFQMGCNGVVVLAMYFSTKKMEFLDAIDIQTYGVSDESVKLNEAIQKCKTQIKTMQITFITDIKDRIEKNMKKRITMNDYTQFKKTIRKLVGKIFEKSLFKNAAVITSVVELEN</sequence>
<dbReference type="EMBL" id="CP006916">
    <property type="protein sequence ID" value="AHB99406.1"/>
    <property type="molecule type" value="Genomic_DNA"/>
</dbReference>
<dbReference type="HOGENOM" id="CLU_008727_3_2_14"/>
<dbReference type="Gene3D" id="3.40.50.10710">
    <property type="entry name" value="Metallo-hydrolase/oxidoreductase"/>
    <property type="match status" value="1"/>
</dbReference>
<dbReference type="InterPro" id="IPR036866">
    <property type="entry name" value="RibonucZ/Hydroxyglut_hydro"/>
</dbReference>
<dbReference type="InterPro" id="IPR042173">
    <property type="entry name" value="RNase_J_2"/>
</dbReference>
<protein>
    <submittedName>
        <fullName evidence="1">mRNA degradation ribonucleases J1/J2</fullName>
    </submittedName>
</protein>
<dbReference type="Gene3D" id="3.60.15.10">
    <property type="entry name" value="Ribonuclease Z/Hydroxyacylglutathione hydrolase-like"/>
    <property type="match status" value="1"/>
</dbReference>
<dbReference type="AlphaFoldDB" id="A0A0F6CJY4"/>
<accession>A0A0F6CJY4</accession>
<reference evidence="1 2" key="1">
    <citation type="journal article" date="2011" name="PLoS ONE">
        <title>Core proteome of the minimal cell: comparative proteomics of three mollicute species.</title>
        <authorList>
            <person name="Fisunov G.Y."/>
            <person name="Alexeev D.G."/>
            <person name="Bazaleev N.A."/>
            <person name="Ladygina V.G."/>
            <person name="Galyamina M.A."/>
            <person name="Kondratov I.G."/>
            <person name="Zhukova N.A."/>
            <person name="Serebryakova M.V."/>
            <person name="Demina I.A."/>
            <person name="Govorun V.M."/>
        </authorList>
    </citation>
    <scope>NUCLEOTIDE SEQUENCE [LARGE SCALE GENOMIC DNA]</scope>
    <source>
        <strain evidence="1 2">S6</strain>
    </source>
</reference>
<name>A0A0F6CJY4_MYCGL</name>
<dbReference type="Gene3D" id="3.10.20.580">
    <property type="match status" value="1"/>
</dbReference>
<dbReference type="PANTHER" id="PTHR43694:SF1">
    <property type="entry name" value="RIBONUCLEASE J"/>
    <property type="match status" value="1"/>
</dbReference>
<gene>
    <name evidence="1" type="ORF">GCW_00450</name>
</gene>
<dbReference type="eggNOG" id="COG0595">
    <property type="taxonomic scope" value="Bacteria"/>
</dbReference>
<dbReference type="PANTHER" id="PTHR43694">
    <property type="entry name" value="RIBONUCLEASE J"/>
    <property type="match status" value="1"/>
</dbReference>
<dbReference type="KEGG" id="mgz:GCW_00450"/>
<organism evidence="1 2">
    <name type="scientific">Mycoplasmoides gallisepticum S6</name>
    <dbReference type="NCBI Taxonomy" id="1006581"/>
    <lineage>
        <taxon>Bacteria</taxon>
        <taxon>Bacillati</taxon>
        <taxon>Mycoplasmatota</taxon>
        <taxon>Mycoplasmoidales</taxon>
        <taxon>Mycoplasmoidaceae</taxon>
        <taxon>Mycoplasmoides</taxon>
    </lineage>
</organism>
<dbReference type="Proteomes" id="UP000018735">
    <property type="component" value="Chromosome"/>
</dbReference>
<dbReference type="SUPFAM" id="SSF56281">
    <property type="entry name" value="Metallo-hydrolase/oxidoreductase"/>
    <property type="match status" value="1"/>
</dbReference>
<proteinExistence type="predicted"/>
<evidence type="ECO:0000313" key="2">
    <source>
        <dbReference type="Proteomes" id="UP000018735"/>
    </source>
</evidence>
<dbReference type="RefSeq" id="WP_014574395.1">
    <property type="nucleotide sequence ID" value="NC_023030.2"/>
</dbReference>
<evidence type="ECO:0000313" key="1">
    <source>
        <dbReference type="EMBL" id="AHB99406.1"/>
    </source>
</evidence>